<protein>
    <recommendedName>
        <fullName evidence="2">Transglutaminase-like domain-containing protein</fullName>
    </recommendedName>
</protein>
<evidence type="ECO:0000256" key="1">
    <source>
        <dbReference type="SAM" id="Phobius"/>
    </source>
</evidence>
<dbReference type="SMART" id="SM00460">
    <property type="entry name" value="TGc"/>
    <property type="match status" value="1"/>
</dbReference>
<dbReference type="Proteomes" id="UP000245618">
    <property type="component" value="Unassembled WGS sequence"/>
</dbReference>
<feature type="transmembrane region" description="Helical" evidence="1">
    <location>
        <begin position="404"/>
        <end position="426"/>
    </location>
</feature>
<reference evidence="3 4" key="1">
    <citation type="submission" date="2018-04" db="EMBL/GenBank/DDBJ databases">
        <title>Flavobacterium sp. nov., isolated from glacier ice.</title>
        <authorList>
            <person name="Liu Q."/>
            <person name="Xin Y.-H."/>
        </authorList>
    </citation>
    <scope>NUCLEOTIDE SEQUENCE [LARGE SCALE GENOMIC DNA]</scope>
    <source>
        <strain evidence="3 4">LB2P30</strain>
    </source>
</reference>
<feature type="transmembrane region" description="Helical" evidence="1">
    <location>
        <begin position="488"/>
        <end position="507"/>
    </location>
</feature>
<keyword evidence="1" id="KW-0472">Membrane</keyword>
<feature type="transmembrane region" description="Helical" evidence="1">
    <location>
        <begin position="369"/>
        <end position="392"/>
    </location>
</feature>
<keyword evidence="1" id="KW-1133">Transmembrane helix</keyword>
<dbReference type="Gene3D" id="3.10.620.30">
    <property type="match status" value="1"/>
</dbReference>
<gene>
    <name evidence="3" type="ORF">DB891_11740</name>
</gene>
<organism evidence="3 4">
    <name type="scientific">Flavobacterium laiguense</name>
    <dbReference type="NCBI Taxonomy" id="2169409"/>
    <lineage>
        <taxon>Bacteria</taxon>
        <taxon>Pseudomonadati</taxon>
        <taxon>Bacteroidota</taxon>
        <taxon>Flavobacteriia</taxon>
        <taxon>Flavobacteriales</taxon>
        <taxon>Flavobacteriaceae</taxon>
        <taxon>Flavobacterium</taxon>
    </lineage>
</organism>
<dbReference type="Pfam" id="PF14402">
    <property type="entry name" value="7TM_transglut"/>
    <property type="match status" value="1"/>
</dbReference>
<feature type="domain" description="Transglutaminase-like" evidence="2">
    <location>
        <begin position="195"/>
        <end position="256"/>
    </location>
</feature>
<dbReference type="RefSeq" id="WP_116763764.1">
    <property type="nucleotide sequence ID" value="NZ_QCZH01000013.1"/>
</dbReference>
<evidence type="ECO:0000259" key="2">
    <source>
        <dbReference type="SMART" id="SM00460"/>
    </source>
</evidence>
<dbReference type="PANTHER" id="PTHR33490:SF3">
    <property type="entry name" value="CONSERVED INTEGRAL MEMBRANE PROTEIN"/>
    <property type="match status" value="1"/>
</dbReference>
<feature type="transmembrane region" description="Helical" evidence="1">
    <location>
        <begin position="463"/>
        <end position="482"/>
    </location>
</feature>
<sequence>MKNIGFKIAACLLFIIPLVSMSFKVKPMMEAYKKFNPERTFEVFYEFDLNSSKEKSFVKAYLPQSNVHQNVFNVNDHSNGIDYHEEIIDKNKRGIWETNKGPGFYKIRYKFSCETRAIEYKIDPKLSKYIAFSKKDTLFLKEEEYIQVNHPKIDSLAFLLTKEEKSLNGALDKIYQYVYKIPAIHTSKLTDALTTLEENKASCNGKARLFVALCRNINIPARLKGGLILENSKKRTSHLWAEVLVENTWVPFDALNGYYARIPANYLELYEGDLFLLAHSSKIAFDYKYNIKEENTSLFVNETFKKALRNNPITLFKLNDLDEYNQRVIHLLLLFPLGGLLVAIFNNVVGFKTFGVFLPVLIALSFLDTGYWVGLFMFVVVMLVVSLISLLLDKWSLLYIPKMAVILSALLLVVVLFMLMGIQYNIPYLTKVSMFPFVIIAVVTERFSTSLAEKGFSGSLKTLGHTLIVTTVCYLVFVSSIWKAIAILFPETILLIMLISLLLGKWIGMRLTEYKRFNLILK</sequence>
<feature type="transmembrane region" description="Helical" evidence="1">
    <location>
        <begin position="328"/>
        <end position="349"/>
    </location>
</feature>
<dbReference type="PANTHER" id="PTHR33490">
    <property type="entry name" value="BLR5614 PROTEIN-RELATED"/>
    <property type="match status" value="1"/>
</dbReference>
<dbReference type="OrthoDB" id="9804872at2"/>
<comment type="caution">
    <text evidence="3">The sequence shown here is derived from an EMBL/GenBank/DDBJ whole genome shotgun (WGS) entry which is preliminary data.</text>
</comment>
<dbReference type="Pfam" id="PF01841">
    <property type="entry name" value="Transglut_core"/>
    <property type="match status" value="1"/>
</dbReference>
<evidence type="ECO:0000313" key="3">
    <source>
        <dbReference type="EMBL" id="PWA08492.1"/>
    </source>
</evidence>
<evidence type="ECO:0000313" key="4">
    <source>
        <dbReference type="Proteomes" id="UP000245618"/>
    </source>
</evidence>
<dbReference type="InterPro" id="IPR025840">
    <property type="entry name" value="7TM_transglut"/>
</dbReference>
<dbReference type="EMBL" id="QCZH01000013">
    <property type="protein sequence ID" value="PWA08492.1"/>
    <property type="molecule type" value="Genomic_DNA"/>
</dbReference>
<dbReference type="AlphaFoldDB" id="A0A2U1JTP3"/>
<proteinExistence type="predicted"/>
<dbReference type="SUPFAM" id="SSF54001">
    <property type="entry name" value="Cysteine proteinases"/>
    <property type="match status" value="1"/>
</dbReference>
<accession>A0A2U1JTP3</accession>
<dbReference type="InterPro" id="IPR038765">
    <property type="entry name" value="Papain-like_cys_pep_sf"/>
</dbReference>
<feature type="transmembrane region" description="Helical" evidence="1">
    <location>
        <begin position="6"/>
        <end position="25"/>
    </location>
</feature>
<name>A0A2U1JTP3_9FLAO</name>
<keyword evidence="4" id="KW-1185">Reference proteome</keyword>
<dbReference type="InterPro" id="IPR002931">
    <property type="entry name" value="Transglutaminase-like"/>
</dbReference>
<keyword evidence="1" id="KW-0812">Transmembrane</keyword>